<dbReference type="Proteomes" id="UP001056132">
    <property type="component" value="Chromosome 1"/>
</dbReference>
<dbReference type="InterPro" id="IPR050855">
    <property type="entry name" value="NDM-1-like"/>
</dbReference>
<protein>
    <submittedName>
        <fullName evidence="3">MBL fold metallo-hydrolase</fullName>
    </submittedName>
</protein>
<dbReference type="SUPFAM" id="SSF56281">
    <property type="entry name" value="Metallo-hydrolase/oxidoreductase"/>
    <property type="match status" value="1"/>
</dbReference>
<sequence length="313" mass="33704">MSAPLTFPPSLPSSVRVFERGWLSANNVLLVDDETGDTALVDTGYLTHAAQTEALVAAALDGRPLRQVINTHLHSDHCGGNAALQARWQPHTSIPSAEAAAVSAWDDDALSFVATGQQCQRFTFDALLHDGDHLRLGGLDWHVVAAPGHDPHAVMLFAPGPRILISGDALWENGFGVIFPELDGESGFAEQAAVLARIAELDARLVIPGHGRVFGDVSEAVARAQGRLAHLRSDPLRNASHAVKVLVKFKLLEQQSMSRAALLAWMHGTPLMQRIHARFMAETPFETVFAQTLRGLAAVDALALDGETVHNRD</sequence>
<dbReference type="CDD" id="cd06262">
    <property type="entry name" value="metallo-hydrolase-like_MBL-fold"/>
    <property type="match status" value="1"/>
</dbReference>
<reference evidence="3" key="2">
    <citation type="submission" date="2022-05" db="EMBL/GenBank/DDBJ databases">
        <authorList>
            <person name="Kunte H.-J."/>
        </authorList>
    </citation>
    <scope>NUCLEOTIDE SEQUENCE</scope>
    <source>
        <strain evidence="3">G5</strain>
    </source>
</reference>
<dbReference type="PANTHER" id="PTHR42951:SF4">
    <property type="entry name" value="ACYL-COENZYME A THIOESTERASE MBLAC2"/>
    <property type="match status" value="1"/>
</dbReference>
<comment type="similarity">
    <text evidence="1">Belongs to the metallo-beta-lactamase superfamily. Class-B beta-lactamase family.</text>
</comment>
<dbReference type="Pfam" id="PF00753">
    <property type="entry name" value="Lactamase_B"/>
    <property type="match status" value="1"/>
</dbReference>
<dbReference type="InterPro" id="IPR001279">
    <property type="entry name" value="Metallo-B-lactamas"/>
</dbReference>
<dbReference type="InterPro" id="IPR036866">
    <property type="entry name" value="RibonucZ/Hydroxyglut_hydro"/>
</dbReference>
<accession>A0AAE9L2J9</accession>
<dbReference type="SMART" id="SM00849">
    <property type="entry name" value="Lactamase_B"/>
    <property type="match status" value="1"/>
</dbReference>
<feature type="domain" description="Metallo-beta-lactamase" evidence="2">
    <location>
        <begin position="25"/>
        <end position="210"/>
    </location>
</feature>
<dbReference type="AlphaFoldDB" id="A0AAE9L2J9"/>
<dbReference type="GO" id="GO:0017001">
    <property type="term" value="P:antibiotic catabolic process"/>
    <property type="evidence" value="ECO:0007669"/>
    <property type="project" value="UniProtKB-ARBA"/>
</dbReference>
<evidence type="ECO:0000259" key="2">
    <source>
        <dbReference type="SMART" id="SM00849"/>
    </source>
</evidence>
<dbReference type="RefSeq" id="WP_250024994.1">
    <property type="nucleotide sequence ID" value="NZ_CP097330.1"/>
</dbReference>
<dbReference type="EMBL" id="CP097330">
    <property type="protein sequence ID" value="URF04424.1"/>
    <property type="molecule type" value="Genomic_DNA"/>
</dbReference>
<evidence type="ECO:0000313" key="3">
    <source>
        <dbReference type="EMBL" id="URF04424.1"/>
    </source>
</evidence>
<dbReference type="KEGG" id="ccam:M5D45_00725"/>
<reference evidence="3" key="1">
    <citation type="journal article" date="2022" name="Microbiol. Resour. Announc.">
        <title>Genome Sequence of Cupriavidus campinensis Strain G5, a Member of a Bacterial Consortium Capable of Polyethylene Degradation.</title>
        <authorList>
            <person name="Schneider B."/>
            <person name="Pfeiffer F."/>
            <person name="Dyall-Smith M."/>
            <person name="Kunte H.J."/>
        </authorList>
    </citation>
    <scope>NUCLEOTIDE SEQUENCE</scope>
    <source>
        <strain evidence="3">G5</strain>
    </source>
</reference>
<evidence type="ECO:0000256" key="1">
    <source>
        <dbReference type="ARBA" id="ARBA00005250"/>
    </source>
</evidence>
<dbReference type="PANTHER" id="PTHR42951">
    <property type="entry name" value="METALLO-BETA-LACTAMASE DOMAIN-CONTAINING"/>
    <property type="match status" value="1"/>
</dbReference>
<proteinExistence type="inferred from homology"/>
<organism evidence="3 4">
    <name type="scientific">Cupriavidus campinensis</name>
    <dbReference type="NCBI Taxonomy" id="151783"/>
    <lineage>
        <taxon>Bacteria</taxon>
        <taxon>Pseudomonadati</taxon>
        <taxon>Pseudomonadota</taxon>
        <taxon>Betaproteobacteria</taxon>
        <taxon>Burkholderiales</taxon>
        <taxon>Burkholderiaceae</taxon>
        <taxon>Cupriavidus</taxon>
    </lineage>
</organism>
<gene>
    <name evidence="3" type="ORF">M5D45_00725</name>
</gene>
<evidence type="ECO:0000313" key="4">
    <source>
        <dbReference type="Proteomes" id="UP001056132"/>
    </source>
</evidence>
<dbReference type="Gene3D" id="3.60.15.10">
    <property type="entry name" value="Ribonuclease Z/Hydroxyacylglutathione hydrolase-like"/>
    <property type="match status" value="1"/>
</dbReference>
<name>A0AAE9L2J9_9BURK</name>